<dbReference type="InterPro" id="IPR051257">
    <property type="entry name" value="Diverse_CBS-Domain"/>
</dbReference>
<evidence type="ECO:0000259" key="3">
    <source>
        <dbReference type="PROSITE" id="PS51371"/>
    </source>
</evidence>
<dbReference type="Gene3D" id="3.10.580.10">
    <property type="entry name" value="CBS-domain"/>
    <property type="match status" value="1"/>
</dbReference>
<keyword evidence="5" id="KW-1185">Reference proteome</keyword>
<protein>
    <submittedName>
        <fullName evidence="4">CBS domain protein</fullName>
    </submittedName>
</protein>
<dbReference type="AlphaFoldDB" id="A0A562Q204"/>
<evidence type="ECO:0000313" key="4">
    <source>
        <dbReference type="EMBL" id="TWI50490.1"/>
    </source>
</evidence>
<dbReference type="SMART" id="SM00116">
    <property type="entry name" value="CBS"/>
    <property type="match status" value="2"/>
</dbReference>
<dbReference type="CDD" id="cd04623">
    <property type="entry name" value="CBS_pair_bac_euk"/>
    <property type="match status" value="1"/>
</dbReference>
<feature type="domain" description="CBS" evidence="3">
    <location>
        <begin position="77"/>
        <end position="132"/>
    </location>
</feature>
<evidence type="ECO:0000256" key="1">
    <source>
        <dbReference type="ARBA" id="ARBA00023122"/>
    </source>
</evidence>
<dbReference type="PROSITE" id="PS51371">
    <property type="entry name" value="CBS"/>
    <property type="match status" value="2"/>
</dbReference>
<dbReference type="EMBL" id="VLKY01000015">
    <property type="protein sequence ID" value="TWI50490.1"/>
    <property type="molecule type" value="Genomic_DNA"/>
</dbReference>
<comment type="caution">
    <text evidence="4">The sequence shown here is derived from an EMBL/GenBank/DDBJ whole genome shotgun (WGS) entry which is preliminary data.</text>
</comment>
<name>A0A562Q204_9PSED</name>
<dbReference type="PANTHER" id="PTHR43080:SF2">
    <property type="entry name" value="CBS DOMAIN-CONTAINING PROTEIN"/>
    <property type="match status" value="1"/>
</dbReference>
<dbReference type="Proteomes" id="UP000316905">
    <property type="component" value="Unassembled WGS sequence"/>
</dbReference>
<keyword evidence="1 2" id="KW-0129">CBS domain</keyword>
<sequence>MKTVADILRSKRTQDVYTITPDVTVLDALRVMADKNVGALLITEEGQLAGIVSERDYARKGVLQGRSSIGTQVREIMTTEVITVTPAQSVLECMTLMTDRHLRHLPVIENGNLVGLLSIGDIVKDTLAEKDGLIQQLEQYIRGE</sequence>
<evidence type="ECO:0000313" key="5">
    <source>
        <dbReference type="Proteomes" id="UP000316905"/>
    </source>
</evidence>
<feature type="domain" description="CBS" evidence="3">
    <location>
        <begin position="12"/>
        <end position="68"/>
    </location>
</feature>
<reference evidence="4 5" key="1">
    <citation type="journal article" date="2015" name="Stand. Genomic Sci.">
        <title>Genomic Encyclopedia of Bacterial and Archaeal Type Strains, Phase III: the genomes of soil and plant-associated and newly described type strains.</title>
        <authorList>
            <person name="Whitman W.B."/>
            <person name="Woyke T."/>
            <person name="Klenk H.P."/>
            <person name="Zhou Y."/>
            <person name="Lilburn T.G."/>
            <person name="Beck B.J."/>
            <person name="De Vos P."/>
            <person name="Vandamme P."/>
            <person name="Eisen J.A."/>
            <person name="Garrity G."/>
            <person name="Hugenholtz P."/>
            <person name="Kyrpides N.C."/>
        </authorList>
    </citation>
    <scope>NUCLEOTIDE SEQUENCE [LARGE SCALE GENOMIC DNA]</scope>
    <source>
        <strain evidence="4 5">CGMCC 1.6858</strain>
    </source>
</reference>
<dbReference type="RefSeq" id="WP_145144863.1">
    <property type="nucleotide sequence ID" value="NZ_VLKY01000015.1"/>
</dbReference>
<organism evidence="4 5">
    <name type="scientific">Pseudomonas duriflava</name>
    <dbReference type="NCBI Taxonomy" id="459528"/>
    <lineage>
        <taxon>Bacteria</taxon>
        <taxon>Pseudomonadati</taxon>
        <taxon>Pseudomonadota</taxon>
        <taxon>Gammaproteobacteria</taxon>
        <taxon>Pseudomonadales</taxon>
        <taxon>Pseudomonadaceae</taxon>
        <taxon>Pseudomonas</taxon>
    </lineage>
</organism>
<dbReference type="OrthoDB" id="9807125at2"/>
<dbReference type="SUPFAM" id="SSF54631">
    <property type="entry name" value="CBS-domain pair"/>
    <property type="match status" value="1"/>
</dbReference>
<dbReference type="InterPro" id="IPR044725">
    <property type="entry name" value="CBSX3_CBS_dom"/>
</dbReference>
<dbReference type="InterPro" id="IPR046342">
    <property type="entry name" value="CBS_dom_sf"/>
</dbReference>
<evidence type="ECO:0000256" key="2">
    <source>
        <dbReference type="PROSITE-ProRule" id="PRU00703"/>
    </source>
</evidence>
<dbReference type="PANTHER" id="PTHR43080">
    <property type="entry name" value="CBS DOMAIN-CONTAINING PROTEIN CBSX3, MITOCHONDRIAL"/>
    <property type="match status" value="1"/>
</dbReference>
<accession>A0A562Q204</accession>
<dbReference type="InterPro" id="IPR000644">
    <property type="entry name" value="CBS_dom"/>
</dbReference>
<gene>
    <name evidence="4" type="ORF">IQ22_03884</name>
</gene>
<proteinExistence type="predicted"/>
<dbReference type="Pfam" id="PF00571">
    <property type="entry name" value="CBS"/>
    <property type="match status" value="2"/>
</dbReference>